<keyword evidence="3 5" id="KW-1133">Transmembrane helix</keyword>
<sequence>MDLMTVVGIAASALTATSLLPQLLKLIREKKAQDISVTMLSVLLAGLVLWICYGVLKNDLIIIVANAFAVLVNLTTFFLTLYFKKHSGR</sequence>
<feature type="transmembrane region" description="Helical" evidence="5">
    <location>
        <begin position="6"/>
        <end position="24"/>
    </location>
</feature>
<comment type="subcellular location">
    <subcellularLocation>
        <location evidence="1">Membrane</location>
        <topology evidence="1">Multi-pass membrane protein</topology>
    </subcellularLocation>
</comment>
<keyword evidence="2 5" id="KW-0812">Transmembrane</keyword>
<dbReference type="RefSeq" id="WP_202013505.1">
    <property type="nucleotide sequence ID" value="NZ_JAERRB010000008.1"/>
</dbReference>
<name>A0ABS1KXC4_9BACT</name>
<dbReference type="Proteomes" id="UP000613030">
    <property type="component" value="Unassembled WGS sequence"/>
</dbReference>
<evidence type="ECO:0000256" key="1">
    <source>
        <dbReference type="ARBA" id="ARBA00004141"/>
    </source>
</evidence>
<dbReference type="NCBIfam" id="NF037968">
    <property type="entry name" value="SemiSWEET_2"/>
    <property type="match status" value="1"/>
</dbReference>
<reference evidence="6 7" key="1">
    <citation type="submission" date="2021-01" db="EMBL/GenBank/DDBJ databases">
        <title>Chryseolinea sp. Jin1 Genome sequencing and assembly.</title>
        <authorList>
            <person name="Kim I."/>
        </authorList>
    </citation>
    <scope>NUCLEOTIDE SEQUENCE [LARGE SCALE GENOMIC DNA]</scope>
    <source>
        <strain evidence="6 7">Jin1</strain>
    </source>
</reference>
<proteinExistence type="predicted"/>
<evidence type="ECO:0000256" key="2">
    <source>
        <dbReference type="ARBA" id="ARBA00022692"/>
    </source>
</evidence>
<accession>A0ABS1KXC4</accession>
<evidence type="ECO:0000256" key="3">
    <source>
        <dbReference type="ARBA" id="ARBA00022989"/>
    </source>
</evidence>
<evidence type="ECO:0000256" key="4">
    <source>
        <dbReference type="ARBA" id="ARBA00023136"/>
    </source>
</evidence>
<dbReference type="InterPro" id="IPR006603">
    <property type="entry name" value="PQ-loop_rpt"/>
</dbReference>
<keyword evidence="4 5" id="KW-0472">Membrane</keyword>
<dbReference type="EMBL" id="JAERRB010000008">
    <property type="protein sequence ID" value="MBL0743912.1"/>
    <property type="molecule type" value="Genomic_DNA"/>
</dbReference>
<keyword evidence="7" id="KW-1185">Reference proteome</keyword>
<evidence type="ECO:0000256" key="5">
    <source>
        <dbReference type="SAM" id="Phobius"/>
    </source>
</evidence>
<dbReference type="Gene3D" id="1.20.1280.290">
    <property type="match status" value="1"/>
</dbReference>
<feature type="transmembrane region" description="Helical" evidence="5">
    <location>
        <begin position="62"/>
        <end position="83"/>
    </location>
</feature>
<organism evidence="6 7">
    <name type="scientific">Chryseolinea lacunae</name>
    <dbReference type="NCBI Taxonomy" id="2801331"/>
    <lineage>
        <taxon>Bacteria</taxon>
        <taxon>Pseudomonadati</taxon>
        <taxon>Bacteroidota</taxon>
        <taxon>Cytophagia</taxon>
        <taxon>Cytophagales</taxon>
        <taxon>Fulvivirgaceae</taxon>
        <taxon>Chryseolinea</taxon>
    </lineage>
</organism>
<evidence type="ECO:0000313" key="6">
    <source>
        <dbReference type="EMBL" id="MBL0743912.1"/>
    </source>
</evidence>
<dbReference type="InterPro" id="IPR047662">
    <property type="entry name" value="SemiSWEET"/>
</dbReference>
<gene>
    <name evidence="6" type="ORF">JI741_21955</name>
</gene>
<comment type="caution">
    <text evidence="6">The sequence shown here is derived from an EMBL/GenBank/DDBJ whole genome shotgun (WGS) entry which is preliminary data.</text>
</comment>
<protein>
    <submittedName>
        <fullName evidence="6">SemiSWEET transporter</fullName>
    </submittedName>
</protein>
<evidence type="ECO:0000313" key="7">
    <source>
        <dbReference type="Proteomes" id="UP000613030"/>
    </source>
</evidence>
<dbReference type="Pfam" id="PF04193">
    <property type="entry name" value="PQ-loop"/>
    <property type="match status" value="1"/>
</dbReference>
<feature type="transmembrane region" description="Helical" evidence="5">
    <location>
        <begin position="36"/>
        <end position="56"/>
    </location>
</feature>